<accession>A0ABQ0CTQ2</accession>
<dbReference type="Pfam" id="PF00069">
    <property type="entry name" value="Pkinase"/>
    <property type="match status" value="1"/>
</dbReference>
<dbReference type="Proteomes" id="UP001562357">
    <property type="component" value="Unassembled WGS sequence"/>
</dbReference>
<comment type="catalytic activity">
    <reaction evidence="7">
        <text>L-threonyl-[protein] + ATP = O-phospho-L-threonyl-[protein] + ADP + H(+)</text>
        <dbReference type="Rhea" id="RHEA:46608"/>
        <dbReference type="Rhea" id="RHEA-COMP:11060"/>
        <dbReference type="Rhea" id="RHEA-COMP:11605"/>
        <dbReference type="ChEBI" id="CHEBI:15378"/>
        <dbReference type="ChEBI" id="CHEBI:30013"/>
        <dbReference type="ChEBI" id="CHEBI:30616"/>
        <dbReference type="ChEBI" id="CHEBI:61977"/>
        <dbReference type="ChEBI" id="CHEBI:456216"/>
        <dbReference type="EC" id="2.7.11.1"/>
    </reaction>
</comment>
<keyword evidence="3" id="KW-0808">Transferase</keyword>
<organism evidence="10 11">
    <name type="scientific">Epichloe bromicola</name>
    <dbReference type="NCBI Taxonomy" id="79588"/>
    <lineage>
        <taxon>Eukaryota</taxon>
        <taxon>Fungi</taxon>
        <taxon>Dikarya</taxon>
        <taxon>Ascomycota</taxon>
        <taxon>Pezizomycotina</taxon>
        <taxon>Sordariomycetes</taxon>
        <taxon>Hypocreomycetidae</taxon>
        <taxon>Hypocreales</taxon>
        <taxon>Clavicipitaceae</taxon>
        <taxon>Epichloe</taxon>
    </lineage>
</organism>
<keyword evidence="4" id="KW-0547">Nucleotide-binding</keyword>
<evidence type="ECO:0000256" key="1">
    <source>
        <dbReference type="ARBA" id="ARBA00012513"/>
    </source>
</evidence>
<dbReference type="InterPro" id="IPR051334">
    <property type="entry name" value="SRPK"/>
</dbReference>
<dbReference type="InterPro" id="IPR000719">
    <property type="entry name" value="Prot_kinase_dom"/>
</dbReference>
<dbReference type="PANTHER" id="PTHR47634">
    <property type="entry name" value="PROTEIN KINASE DOMAIN-CONTAINING PROTEIN-RELATED"/>
    <property type="match status" value="1"/>
</dbReference>
<dbReference type="EC" id="2.7.11.1" evidence="1"/>
<keyword evidence="6" id="KW-0067">ATP-binding</keyword>
<keyword evidence="2" id="KW-0723">Serine/threonine-protein kinase</keyword>
<feature type="domain" description="Protein kinase" evidence="9">
    <location>
        <begin position="74"/>
        <end position="455"/>
    </location>
</feature>
<dbReference type="SUPFAM" id="SSF56112">
    <property type="entry name" value="Protein kinase-like (PK-like)"/>
    <property type="match status" value="1"/>
</dbReference>
<protein>
    <recommendedName>
        <fullName evidence="1">non-specific serine/threonine protein kinase</fullName>
        <ecNumber evidence="1">2.7.11.1</ecNumber>
    </recommendedName>
</protein>
<reference evidence="11" key="1">
    <citation type="submission" date="2024-06" db="EMBL/GenBank/DDBJ databases">
        <title>Draft Genome Sequences of Epichloe bromicola Strains Isolated from Elymus ciliaris.</title>
        <authorList>
            <consortium name="Epichloe bromicola genome sequencing consortium"/>
            <person name="Miura A."/>
            <person name="Imano S."/>
            <person name="Ashida A."/>
            <person name="Sato I."/>
            <person name="Chiba S."/>
            <person name="Tanaka A."/>
            <person name="Camagna M."/>
            <person name="Takemoto D."/>
        </authorList>
    </citation>
    <scope>NUCLEOTIDE SEQUENCE [LARGE SCALE GENOMIC DNA]</scope>
    <source>
        <strain evidence="11">DP</strain>
    </source>
</reference>
<evidence type="ECO:0000256" key="4">
    <source>
        <dbReference type="ARBA" id="ARBA00022741"/>
    </source>
</evidence>
<evidence type="ECO:0000256" key="7">
    <source>
        <dbReference type="ARBA" id="ARBA00047899"/>
    </source>
</evidence>
<evidence type="ECO:0000256" key="6">
    <source>
        <dbReference type="ARBA" id="ARBA00022840"/>
    </source>
</evidence>
<dbReference type="SMART" id="SM00220">
    <property type="entry name" value="S_TKc"/>
    <property type="match status" value="1"/>
</dbReference>
<evidence type="ECO:0000313" key="11">
    <source>
        <dbReference type="Proteomes" id="UP001562357"/>
    </source>
</evidence>
<evidence type="ECO:0000256" key="5">
    <source>
        <dbReference type="ARBA" id="ARBA00022777"/>
    </source>
</evidence>
<keyword evidence="5" id="KW-0418">Kinase</keyword>
<sequence length="461" mass="52498">MFGSKLGVGLQVPRLTKDFSMPGHWKRSFSLFSRRPRRPTAPVLTGPVDEELLPNDRLKYFHPTQPGQVLGGRYKTIAKLGFGSGSTVWLAENLAFTRWGKSDIPRYVSIKIPASDVESADEVGWMKLISSADPSHEGLSYIRTLIDVFDLQGEGGTHTCLVFEPMRETLYQFQRRLPRQRLGLPIFKAYVFCLLQALDYLHTECRLIHTGIKDDNIMVTIEHDSVLKDLVHYYETNSQPRHIRTEDGRTTYLSHDEFGGLRGTTILPRLSDFNLCFPGLPDNRGHLTPIQSHRYRAPEVFLGCPWSYSADIWNLGLMMWNLLEDISLFNRPAGEDGEYDAHVHLAQMVSVLGSPPEALVLRERMCRKAKLGRVVMNQKGKECETMNEFWGGPFFDEDGCIVRKDLIEEGKELSGTVTELVGEEKEHFVDFAASMLQWLPEKRKTAKELLQHSFLDDVRGP</sequence>
<proteinExistence type="predicted"/>
<name>A0ABQ0CTQ2_9HYPO</name>
<evidence type="ECO:0000313" key="10">
    <source>
        <dbReference type="EMBL" id="GAB0136780.1"/>
    </source>
</evidence>
<gene>
    <name evidence="10" type="primary">g5071</name>
    <name evidence="10" type="ORF">EsDP_00005071</name>
</gene>
<evidence type="ECO:0000256" key="3">
    <source>
        <dbReference type="ARBA" id="ARBA00022679"/>
    </source>
</evidence>
<dbReference type="Gene3D" id="1.10.510.10">
    <property type="entry name" value="Transferase(Phosphotransferase) domain 1"/>
    <property type="match status" value="1"/>
</dbReference>
<evidence type="ECO:0000259" key="9">
    <source>
        <dbReference type="PROSITE" id="PS50011"/>
    </source>
</evidence>
<evidence type="ECO:0000256" key="8">
    <source>
        <dbReference type="ARBA" id="ARBA00048679"/>
    </source>
</evidence>
<dbReference type="Gene3D" id="3.30.200.20">
    <property type="entry name" value="Phosphorylase Kinase, domain 1"/>
    <property type="match status" value="1"/>
</dbReference>
<keyword evidence="11" id="KW-1185">Reference proteome</keyword>
<comment type="catalytic activity">
    <reaction evidence="8">
        <text>L-seryl-[protein] + ATP = O-phospho-L-seryl-[protein] + ADP + H(+)</text>
        <dbReference type="Rhea" id="RHEA:17989"/>
        <dbReference type="Rhea" id="RHEA-COMP:9863"/>
        <dbReference type="Rhea" id="RHEA-COMP:11604"/>
        <dbReference type="ChEBI" id="CHEBI:15378"/>
        <dbReference type="ChEBI" id="CHEBI:29999"/>
        <dbReference type="ChEBI" id="CHEBI:30616"/>
        <dbReference type="ChEBI" id="CHEBI:83421"/>
        <dbReference type="ChEBI" id="CHEBI:456216"/>
        <dbReference type="EC" id="2.7.11.1"/>
    </reaction>
</comment>
<dbReference type="PANTHER" id="PTHR47634:SF9">
    <property type="entry name" value="PROTEIN KINASE DOMAIN-CONTAINING PROTEIN-RELATED"/>
    <property type="match status" value="1"/>
</dbReference>
<dbReference type="PROSITE" id="PS50011">
    <property type="entry name" value="PROTEIN_KINASE_DOM"/>
    <property type="match status" value="1"/>
</dbReference>
<comment type="caution">
    <text evidence="10">The sequence shown here is derived from an EMBL/GenBank/DDBJ whole genome shotgun (WGS) entry which is preliminary data.</text>
</comment>
<dbReference type="InterPro" id="IPR011009">
    <property type="entry name" value="Kinase-like_dom_sf"/>
</dbReference>
<evidence type="ECO:0000256" key="2">
    <source>
        <dbReference type="ARBA" id="ARBA00022527"/>
    </source>
</evidence>
<dbReference type="EMBL" id="BAAFGZ010000220">
    <property type="protein sequence ID" value="GAB0136780.1"/>
    <property type="molecule type" value="Genomic_DNA"/>
</dbReference>